<dbReference type="HOGENOM" id="CLU_577783_0_0_1"/>
<sequence length="473" mass="54040">MFPIQDKRWSTISPSVRNTCMYRRNIMEEEQQQQQEQFVTRLASLPVVSSAVTQACNMYQKTKESNQVFRTSLNLAESSIKSVAETSKPYLEKYQPQLETMNKIACSQLEKLEEKCPAITKPTDELVNDGKEACQAVLKPAVDCVNAVKQYGSDKYNQGKEQVEKVVQMGTNTVKSVKDMGMTVVSKSMETTYGQIVAGKMNDALTLSEDYINKYLPAEEEEEKENEDEKEEVEMDEYPQDPVTRAQALTTKVRRRMYKRAIREFKGIQMRSQENLQKLNFTVDLIQYAKTNMDSAKEKLGETVDAAQNKMSSTWKEIQAENPDLPDTVEGRTIAVARHVSQQLQQSVARVTSILPGSLQPAAVQERLQEAKNFTEDLYKSFQKVERYEDVPAWILTQTKERLTYLQDTLSFLTDKLLTGPLNWMGLKRKEEKVEEKSPGLEELSLEEPEYHPECNGHVPNLTTDEAGRFVMN</sequence>
<dbReference type="FunCoup" id="K1PJC1">
    <property type="interactions" value="1"/>
</dbReference>
<dbReference type="SMR" id="K1PJC1"/>
<dbReference type="Pfam" id="PF03036">
    <property type="entry name" value="Perilipin"/>
    <property type="match status" value="1"/>
</dbReference>
<feature type="compositionally biased region" description="Acidic residues" evidence="5">
    <location>
        <begin position="218"/>
        <end position="239"/>
    </location>
</feature>
<dbReference type="GO" id="GO:0003714">
    <property type="term" value="F:transcription corepressor activity"/>
    <property type="evidence" value="ECO:0007669"/>
    <property type="project" value="InterPro"/>
</dbReference>
<proteinExistence type="inferred from homology"/>
<dbReference type="PIRSF" id="PIRSF036881">
    <property type="entry name" value="PAT"/>
    <property type="match status" value="1"/>
</dbReference>
<feature type="region of interest" description="Disordered" evidence="5">
    <location>
        <begin position="431"/>
        <end position="467"/>
    </location>
</feature>
<evidence type="ECO:0000313" key="6">
    <source>
        <dbReference type="EMBL" id="EKC21733.1"/>
    </source>
</evidence>
<organism evidence="6">
    <name type="scientific">Magallana gigas</name>
    <name type="common">Pacific oyster</name>
    <name type="synonym">Crassostrea gigas</name>
    <dbReference type="NCBI Taxonomy" id="29159"/>
    <lineage>
        <taxon>Eukaryota</taxon>
        <taxon>Metazoa</taxon>
        <taxon>Spiralia</taxon>
        <taxon>Lophotrochozoa</taxon>
        <taxon>Mollusca</taxon>
        <taxon>Bivalvia</taxon>
        <taxon>Autobranchia</taxon>
        <taxon>Pteriomorphia</taxon>
        <taxon>Ostreida</taxon>
        <taxon>Ostreoidea</taxon>
        <taxon>Ostreidae</taxon>
        <taxon>Magallana</taxon>
    </lineage>
</organism>
<dbReference type="AlphaFoldDB" id="K1PJC1"/>
<evidence type="ECO:0000256" key="5">
    <source>
        <dbReference type="SAM" id="MobiDB-lite"/>
    </source>
</evidence>
<dbReference type="GO" id="GO:0005811">
    <property type="term" value="C:lipid droplet"/>
    <property type="evidence" value="ECO:0007669"/>
    <property type="project" value="UniProtKB-SubCell"/>
</dbReference>
<gene>
    <name evidence="6" type="ORF">CGI_10003372</name>
</gene>
<evidence type="ECO:0000256" key="1">
    <source>
        <dbReference type="ARBA" id="ARBA00004502"/>
    </source>
</evidence>
<feature type="region of interest" description="Disordered" evidence="5">
    <location>
        <begin position="216"/>
        <end position="244"/>
    </location>
</feature>
<feature type="compositionally biased region" description="Basic and acidic residues" evidence="5">
    <location>
        <begin position="431"/>
        <end position="440"/>
    </location>
</feature>
<dbReference type="InParanoid" id="K1PJC1"/>
<accession>K1PJC1</accession>
<name>K1PJC1_MAGGI</name>
<evidence type="ECO:0000256" key="4">
    <source>
        <dbReference type="PIRNR" id="PIRNR036881"/>
    </source>
</evidence>
<reference evidence="6" key="1">
    <citation type="journal article" date="2012" name="Nature">
        <title>The oyster genome reveals stress adaptation and complexity of shell formation.</title>
        <authorList>
            <person name="Zhang G."/>
            <person name="Fang X."/>
            <person name="Guo X."/>
            <person name="Li L."/>
            <person name="Luo R."/>
            <person name="Xu F."/>
            <person name="Yang P."/>
            <person name="Zhang L."/>
            <person name="Wang X."/>
            <person name="Qi H."/>
            <person name="Xiong Z."/>
            <person name="Que H."/>
            <person name="Xie Y."/>
            <person name="Holland P.W."/>
            <person name="Paps J."/>
            <person name="Zhu Y."/>
            <person name="Wu F."/>
            <person name="Chen Y."/>
            <person name="Wang J."/>
            <person name="Peng C."/>
            <person name="Meng J."/>
            <person name="Yang L."/>
            <person name="Liu J."/>
            <person name="Wen B."/>
            <person name="Zhang N."/>
            <person name="Huang Z."/>
            <person name="Zhu Q."/>
            <person name="Feng Y."/>
            <person name="Mount A."/>
            <person name="Hedgecock D."/>
            <person name="Xu Z."/>
            <person name="Liu Y."/>
            <person name="Domazet-Loso T."/>
            <person name="Du Y."/>
            <person name="Sun X."/>
            <person name="Zhang S."/>
            <person name="Liu B."/>
            <person name="Cheng P."/>
            <person name="Jiang X."/>
            <person name="Li J."/>
            <person name="Fan D."/>
            <person name="Wang W."/>
            <person name="Fu W."/>
            <person name="Wang T."/>
            <person name="Wang B."/>
            <person name="Zhang J."/>
            <person name="Peng Z."/>
            <person name="Li Y."/>
            <person name="Li N."/>
            <person name="Wang J."/>
            <person name="Chen M."/>
            <person name="He Y."/>
            <person name="Tan F."/>
            <person name="Song X."/>
            <person name="Zheng Q."/>
            <person name="Huang R."/>
            <person name="Yang H."/>
            <person name="Du X."/>
            <person name="Chen L."/>
            <person name="Yang M."/>
            <person name="Gaffney P.M."/>
            <person name="Wang S."/>
            <person name="Luo L."/>
            <person name="She Z."/>
            <person name="Ming Y."/>
            <person name="Huang W."/>
            <person name="Zhang S."/>
            <person name="Huang B."/>
            <person name="Zhang Y."/>
            <person name="Qu T."/>
            <person name="Ni P."/>
            <person name="Miao G."/>
            <person name="Wang J."/>
            <person name="Wang Q."/>
            <person name="Steinberg C.E."/>
            <person name="Wang H."/>
            <person name="Li N."/>
            <person name="Qian L."/>
            <person name="Zhang G."/>
            <person name="Li Y."/>
            <person name="Yang H."/>
            <person name="Liu X."/>
            <person name="Wang J."/>
            <person name="Yin Y."/>
            <person name="Wang J."/>
        </authorList>
    </citation>
    <scope>NUCLEOTIDE SEQUENCE [LARGE SCALE GENOMIC DNA]</scope>
    <source>
        <strain evidence="6">05x7-T-G4-1.051#20</strain>
    </source>
</reference>
<dbReference type="GO" id="GO:0019915">
    <property type="term" value="P:lipid storage"/>
    <property type="evidence" value="ECO:0007669"/>
    <property type="project" value="TreeGrafter"/>
</dbReference>
<dbReference type="GO" id="GO:0010890">
    <property type="term" value="P:positive regulation of triglyceride storage"/>
    <property type="evidence" value="ECO:0007669"/>
    <property type="project" value="TreeGrafter"/>
</dbReference>
<dbReference type="SUPFAM" id="SSF109775">
    <property type="entry name" value="Mannose-6-phosphate receptor binding protein 1 (Tip47), C-terminal domain"/>
    <property type="match status" value="1"/>
</dbReference>
<dbReference type="InterPro" id="IPR004279">
    <property type="entry name" value="Perilipin"/>
</dbReference>
<comment type="similarity">
    <text evidence="2 4">Belongs to the perilipin family.</text>
</comment>
<evidence type="ECO:0000256" key="3">
    <source>
        <dbReference type="ARBA" id="ARBA00022677"/>
    </source>
</evidence>
<dbReference type="GO" id="GO:0005829">
    <property type="term" value="C:cytosol"/>
    <property type="evidence" value="ECO:0007669"/>
    <property type="project" value="TreeGrafter"/>
</dbReference>
<dbReference type="PANTHER" id="PTHR14024">
    <property type="entry name" value="PERILIPIN"/>
    <property type="match status" value="1"/>
</dbReference>
<dbReference type="Gene3D" id="1.20.120.340">
    <property type="entry name" value="Flagellar protein FliS"/>
    <property type="match status" value="1"/>
</dbReference>
<keyword evidence="3" id="KW-0551">Lipid droplet</keyword>
<dbReference type="PANTHER" id="PTHR14024:SF49">
    <property type="entry name" value="LIPID STORAGE DROPLETS SURFACE-BINDING PROTEIN 1"/>
    <property type="match status" value="1"/>
</dbReference>
<comment type="subcellular location">
    <subcellularLocation>
        <location evidence="1">Lipid droplet</location>
    </subcellularLocation>
</comment>
<dbReference type="EMBL" id="JH818446">
    <property type="protein sequence ID" value="EKC21733.1"/>
    <property type="molecule type" value="Genomic_DNA"/>
</dbReference>
<evidence type="ECO:0000256" key="2">
    <source>
        <dbReference type="ARBA" id="ARBA00006311"/>
    </source>
</evidence>
<protein>
    <submittedName>
        <fullName evidence="6">Adipophilin</fullName>
    </submittedName>
</protein>